<feature type="transmembrane region" description="Helical" evidence="6">
    <location>
        <begin position="337"/>
        <end position="362"/>
    </location>
</feature>
<feature type="domain" description="ABC3 transporter permease C-terminal" evidence="7">
    <location>
        <begin position="295"/>
        <end position="412"/>
    </location>
</feature>
<name>A0A1M6FWM9_9BACE</name>
<feature type="transmembrane region" description="Helical" evidence="6">
    <location>
        <begin position="761"/>
        <end position="781"/>
    </location>
</feature>
<dbReference type="GO" id="GO:0005886">
    <property type="term" value="C:plasma membrane"/>
    <property type="evidence" value="ECO:0007669"/>
    <property type="project" value="UniProtKB-SubCell"/>
</dbReference>
<evidence type="ECO:0000259" key="7">
    <source>
        <dbReference type="Pfam" id="PF02687"/>
    </source>
</evidence>
<keyword evidence="9" id="KW-1185">Reference proteome</keyword>
<keyword evidence="3 6" id="KW-0812">Transmembrane</keyword>
<evidence type="ECO:0000313" key="9">
    <source>
        <dbReference type="Proteomes" id="UP000184192"/>
    </source>
</evidence>
<dbReference type="GeneID" id="92712409"/>
<dbReference type="EMBL" id="FQZN01000013">
    <property type="protein sequence ID" value="SHJ02074.1"/>
    <property type="molecule type" value="Genomic_DNA"/>
</dbReference>
<feature type="transmembrane region" description="Helical" evidence="6">
    <location>
        <begin position="288"/>
        <end position="317"/>
    </location>
</feature>
<feature type="transmembrane region" description="Helical" evidence="6">
    <location>
        <begin position="21"/>
        <end position="44"/>
    </location>
</feature>
<organism evidence="8 9">
    <name type="scientific">Bacteroides stercorirosoris</name>
    <dbReference type="NCBI Taxonomy" id="871324"/>
    <lineage>
        <taxon>Bacteria</taxon>
        <taxon>Pseudomonadati</taxon>
        <taxon>Bacteroidota</taxon>
        <taxon>Bacteroidia</taxon>
        <taxon>Bacteroidales</taxon>
        <taxon>Bacteroidaceae</taxon>
        <taxon>Bacteroides</taxon>
    </lineage>
</organism>
<dbReference type="RefSeq" id="WP_025833904.1">
    <property type="nucleotide sequence ID" value="NZ_FQZN01000013.1"/>
</dbReference>
<dbReference type="InterPro" id="IPR050250">
    <property type="entry name" value="Macrolide_Exporter_MacB"/>
</dbReference>
<sequence length="798" mass="90776">MILHYFKIAIRNLCKYKTQNIISIIGLSVGLLCFCICMYCSRFVDSTNHCFANYNRIAELSLYDSKADRYFSGTPVPLSEELRTWSMGEVEAISSVTYPRERSFYVEISPEKTLPYELETIEADTCYNRVFTPKIVAGHWKMASQSLNSVILSESIAIKIFGDAENAIGKHMTLMRRLNTSPESTPKTGGIVYIIQAVMEDIPLNNSIDFMQSIDVLAINDSEGLLQSPKRHNMTGATTYALLSPQATCAALEKQFSQRNYTYTLYNESYTITADRMGTQLKKQGASYLALVTGIIGTLILLVGLINFFHFLIGSFFNRTKEYSIMKMAGCNWKQLFSLLFTQSLIVISISSVLVFWGIELLGNRMNFSLPGFAMSFTPEVLLMHALQYIVFLIILCAIICLSVSTRIRKISVQTGIYGSNKRRGKQWGRNLMLGIQFFICWVFVSLTVALYLQSEKTANTLFHTLSRKEKAEILSVPLDYSFMKNEEKLTMIERFKQHAGVKEVLLSDIGYMYGISGNGLTTEKGNENSWIDINIMAVPSNFFSFMNISIEQGSTPQTEKEIIVDRAWQEIQKKDVIGMNLYSRNTDYTICGISAPFQADVYNRSNGYAFVPYDSSGYIGHCYIKSHSGQQKEVARWIEKVCREMLPENITYQTKTFLDNIHEVQAIEYNLKDIILFFAIVSIIITLLGVYSSITLDTERRQKEVAIRKVNGANVPQIILLFARLYIILLLCSAVIAFPLVYAALMLWKQMYTVFFDCGFLFWFCIFLIVTFITAITILFRILRIARSNPAEVIKNE</sequence>
<feature type="transmembrane region" description="Helical" evidence="6">
    <location>
        <begin position="675"/>
        <end position="695"/>
    </location>
</feature>
<feature type="transmembrane region" description="Helical" evidence="6">
    <location>
        <begin position="726"/>
        <end position="749"/>
    </location>
</feature>
<evidence type="ECO:0000256" key="3">
    <source>
        <dbReference type="ARBA" id="ARBA00022692"/>
    </source>
</evidence>
<dbReference type="GO" id="GO:0022857">
    <property type="term" value="F:transmembrane transporter activity"/>
    <property type="evidence" value="ECO:0007669"/>
    <property type="project" value="TreeGrafter"/>
</dbReference>
<feature type="transmembrane region" description="Helical" evidence="6">
    <location>
        <begin position="382"/>
        <end position="404"/>
    </location>
</feature>
<feature type="transmembrane region" description="Helical" evidence="6">
    <location>
        <begin position="432"/>
        <end position="453"/>
    </location>
</feature>
<dbReference type="AlphaFoldDB" id="A0A1M6FWM9"/>
<gene>
    <name evidence="8" type="ORF">SAMN05444350_11335</name>
</gene>
<dbReference type="PANTHER" id="PTHR30572">
    <property type="entry name" value="MEMBRANE COMPONENT OF TRANSPORTER-RELATED"/>
    <property type="match status" value="1"/>
</dbReference>
<evidence type="ECO:0000256" key="6">
    <source>
        <dbReference type="SAM" id="Phobius"/>
    </source>
</evidence>
<reference evidence="9" key="1">
    <citation type="submission" date="2016-11" db="EMBL/GenBank/DDBJ databases">
        <authorList>
            <person name="Varghese N."/>
            <person name="Submissions S."/>
        </authorList>
    </citation>
    <scope>NUCLEOTIDE SEQUENCE [LARGE SCALE GENOMIC DNA]</scope>
    <source>
        <strain evidence="9">DSM 26884</strain>
    </source>
</reference>
<proteinExistence type="predicted"/>
<dbReference type="PANTHER" id="PTHR30572:SF18">
    <property type="entry name" value="ABC-TYPE MACROLIDE FAMILY EXPORT SYSTEM PERMEASE COMPONENT 2"/>
    <property type="match status" value="1"/>
</dbReference>
<keyword evidence="4 6" id="KW-1133">Transmembrane helix</keyword>
<dbReference type="Proteomes" id="UP000184192">
    <property type="component" value="Unassembled WGS sequence"/>
</dbReference>
<comment type="subcellular location">
    <subcellularLocation>
        <location evidence="1">Cell membrane</location>
        <topology evidence="1">Multi-pass membrane protein</topology>
    </subcellularLocation>
</comment>
<evidence type="ECO:0000256" key="1">
    <source>
        <dbReference type="ARBA" id="ARBA00004651"/>
    </source>
</evidence>
<accession>A0A1M6FWM9</accession>
<dbReference type="InterPro" id="IPR003838">
    <property type="entry name" value="ABC3_permease_C"/>
</dbReference>
<dbReference type="Pfam" id="PF02687">
    <property type="entry name" value="FtsX"/>
    <property type="match status" value="2"/>
</dbReference>
<feature type="domain" description="ABC3 transporter permease C-terminal" evidence="7">
    <location>
        <begin position="678"/>
        <end position="791"/>
    </location>
</feature>
<keyword evidence="5 6" id="KW-0472">Membrane</keyword>
<evidence type="ECO:0000256" key="5">
    <source>
        <dbReference type="ARBA" id="ARBA00023136"/>
    </source>
</evidence>
<evidence type="ECO:0000256" key="2">
    <source>
        <dbReference type="ARBA" id="ARBA00022475"/>
    </source>
</evidence>
<evidence type="ECO:0000256" key="4">
    <source>
        <dbReference type="ARBA" id="ARBA00022989"/>
    </source>
</evidence>
<keyword evidence="2" id="KW-1003">Cell membrane</keyword>
<protein>
    <submittedName>
        <fullName evidence="8">FtsX-like permease family protein</fullName>
    </submittedName>
</protein>
<evidence type="ECO:0000313" key="8">
    <source>
        <dbReference type="EMBL" id="SHJ02074.1"/>
    </source>
</evidence>
<dbReference type="eggNOG" id="COG0577">
    <property type="taxonomic scope" value="Bacteria"/>
</dbReference>